<dbReference type="FunFam" id="2.10.25.10:FF:000188">
    <property type="entry name" value="Laminin subunit gamma 2"/>
    <property type="match status" value="1"/>
</dbReference>
<keyword evidence="7 10" id="KW-1015">Disulfide bond</keyword>
<dbReference type="FunFam" id="2.10.25.10:FF:000130">
    <property type="entry name" value="Laminin subunit beta 1"/>
    <property type="match status" value="1"/>
</dbReference>
<evidence type="ECO:0000313" key="12">
    <source>
        <dbReference type="EMBL" id="KAA0201526.1"/>
    </source>
</evidence>
<dbReference type="AlphaFoldDB" id="A0A6A0H707"/>
<feature type="domain" description="Laminin EGF-like" evidence="11">
    <location>
        <begin position="96"/>
        <end position="141"/>
    </location>
</feature>
<dbReference type="SMART" id="SM00180">
    <property type="entry name" value="EGF_Lam"/>
    <property type="match status" value="3"/>
</dbReference>
<organism evidence="12">
    <name type="scientific">Hyalella azteca</name>
    <name type="common">Amphipod</name>
    <dbReference type="NCBI Taxonomy" id="294128"/>
    <lineage>
        <taxon>Eukaryota</taxon>
        <taxon>Metazoa</taxon>
        <taxon>Ecdysozoa</taxon>
        <taxon>Arthropoda</taxon>
        <taxon>Crustacea</taxon>
        <taxon>Multicrustacea</taxon>
        <taxon>Malacostraca</taxon>
        <taxon>Eumalacostraca</taxon>
        <taxon>Peracarida</taxon>
        <taxon>Amphipoda</taxon>
        <taxon>Senticaudata</taxon>
        <taxon>Talitrida</taxon>
        <taxon>Talitroidea</taxon>
        <taxon>Hyalellidae</taxon>
        <taxon>Hyalella</taxon>
    </lineage>
</organism>
<keyword evidence="2" id="KW-0964">Secreted</keyword>
<keyword evidence="5" id="KW-0677">Repeat</keyword>
<keyword evidence="6" id="KW-0084">Basement membrane</keyword>
<name>A0A6A0H707_HYAAZ</name>
<dbReference type="GO" id="GO:0007411">
    <property type="term" value="P:axon guidance"/>
    <property type="evidence" value="ECO:0007669"/>
    <property type="project" value="TreeGrafter"/>
</dbReference>
<dbReference type="InterPro" id="IPR000742">
    <property type="entry name" value="EGF"/>
</dbReference>
<dbReference type="PROSITE" id="PS50027">
    <property type="entry name" value="EGF_LAM_2"/>
    <property type="match status" value="2"/>
</dbReference>
<dbReference type="Pfam" id="PF24973">
    <property type="entry name" value="EGF_LMN_ATRN"/>
    <property type="match status" value="1"/>
</dbReference>
<feature type="disulfide bond" evidence="10">
    <location>
        <begin position="3"/>
        <end position="12"/>
    </location>
</feature>
<dbReference type="InterPro" id="IPR050440">
    <property type="entry name" value="Laminin/Netrin_ECM"/>
</dbReference>
<reference evidence="12" key="3">
    <citation type="submission" date="2019-06" db="EMBL/GenBank/DDBJ databases">
        <authorList>
            <person name="Poynton C."/>
            <person name="Hasenbein S."/>
            <person name="Benoit J.B."/>
            <person name="Sepulveda M.S."/>
            <person name="Poelchau M.F."/>
            <person name="Murali S.C."/>
            <person name="Chen S."/>
            <person name="Glastad K.M."/>
            <person name="Werren J.H."/>
            <person name="Vineis J.H."/>
            <person name="Bowen J.L."/>
            <person name="Friedrich M."/>
            <person name="Jones J."/>
            <person name="Robertson H.M."/>
            <person name="Feyereisen R."/>
            <person name="Mechler-Hickson A."/>
            <person name="Mathers N."/>
            <person name="Lee C.E."/>
            <person name="Colbourne J.K."/>
            <person name="Biales A."/>
            <person name="Johnston J.S."/>
            <person name="Wellborn G.A."/>
            <person name="Rosendale A.J."/>
            <person name="Cridge A.G."/>
            <person name="Munoz-Torres M.C."/>
            <person name="Bain P.A."/>
            <person name="Manny A.R."/>
            <person name="Major K.M."/>
            <person name="Lambert F.N."/>
            <person name="Vulpe C.D."/>
            <person name="Tuck P."/>
            <person name="Blalock B.J."/>
            <person name="Lin Y.-Y."/>
            <person name="Smith M.E."/>
            <person name="Ochoa-Acuna H."/>
            <person name="Chen M.-J.M."/>
            <person name="Childers C.P."/>
            <person name="Qu J."/>
            <person name="Dugan S."/>
            <person name="Lee S.L."/>
            <person name="Chao H."/>
            <person name="Dinh H."/>
            <person name="Han Y."/>
            <person name="Doddapaneni H."/>
            <person name="Worley K.C."/>
            <person name="Muzny D.M."/>
            <person name="Gibbs R.A."/>
            <person name="Richards S."/>
        </authorList>
    </citation>
    <scope>NUCLEOTIDE SEQUENCE</scope>
    <source>
        <strain evidence="12">HAZT.00-mixed</strain>
        <tissue evidence="12">Whole organism</tissue>
    </source>
</reference>
<dbReference type="GO" id="GO:0005201">
    <property type="term" value="F:extracellular matrix structural constituent"/>
    <property type="evidence" value="ECO:0007669"/>
    <property type="project" value="TreeGrafter"/>
</dbReference>
<dbReference type="PANTHER" id="PTHR10574:SF409">
    <property type="entry name" value="LAMININ SUBUNIT ALPHA-1"/>
    <property type="match status" value="1"/>
</dbReference>
<dbReference type="PROSITE" id="PS01248">
    <property type="entry name" value="EGF_LAM_1"/>
    <property type="match status" value="1"/>
</dbReference>
<feature type="domain" description="Laminin EGF-like" evidence="11">
    <location>
        <begin position="1"/>
        <end position="33"/>
    </location>
</feature>
<feature type="non-terminal residue" evidence="12">
    <location>
        <position position="141"/>
    </location>
</feature>
<evidence type="ECO:0000256" key="9">
    <source>
        <dbReference type="ARBA" id="ARBA00023292"/>
    </source>
</evidence>
<evidence type="ECO:0000256" key="10">
    <source>
        <dbReference type="PROSITE-ProRule" id="PRU00460"/>
    </source>
</evidence>
<keyword evidence="9 10" id="KW-0424">Laminin EGF-like domain</keyword>
<dbReference type="Proteomes" id="UP000711488">
    <property type="component" value="Unassembled WGS sequence"/>
</dbReference>
<dbReference type="InterPro" id="IPR002049">
    <property type="entry name" value="LE_dom"/>
</dbReference>
<accession>A0A6A0H707</accession>
<evidence type="ECO:0000256" key="2">
    <source>
        <dbReference type="ARBA" id="ARBA00022525"/>
    </source>
</evidence>
<dbReference type="Gene3D" id="2.10.25.10">
    <property type="entry name" value="Laminin"/>
    <property type="match status" value="3"/>
</dbReference>
<dbReference type="GO" id="GO:0005604">
    <property type="term" value="C:basement membrane"/>
    <property type="evidence" value="ECO:0007669"/>
    <property type="project" value="UniProtKB-SubCell"/>
</dbReference>
<dbReference type="CDD" id="cd00055">
    <property type="entry name" value="EGF_Lam"/>
    <property type="match status" value="3"/>
</dbReference>
<dbReference type="PANTHER" id="PTHR10574">
    <property type="entry name" value="NETRIN/LAMININ-RELATED"/>
    <property type="match status" value="1"/>
</dbReference>
<reference evidence="12" key="2">
    <citation type="journal article" date="2018" name="Environ. Sci. Technol.">
        <title>The Toxicogenome of Hyalella azteca: A Model for Sediment Ecotoxicology and Evolutionary Toxicology.</title>
        <authorList>
            <person name="Poynton H.C."/>
            <person name="Hasenbein S."/>
            <person name="Benoit J.B."/>
            <person name="Sepulveda M.S."/>
            <person name="Poelchau M.F."/>
            <person name="Hughes D.S.T."/>
            <person name="Murali S.C."/>
            <person name="Chen S."/>
            <person name="Glastad K.M."/>
            <person name="Goodisman M.A.D."/>
            <person name="Werren J.H."/>
            <person name="Vineis J.H."/>
            <person name="Bowen J.L."/>
            <person name="Friedrich M."/>
            <person name="Jones J."/>
            <person name="Robertson H.M."/>
            <person name="Feyereisen R."/>
            <person name="Mechler-Hickson A."/>
            <person name="Mathers N."/>
            <person name="Lee C.E."/>
            <person name="Colbourne J.K."/>
            <person name="Biales A."/>
            <person name="Johnston J.S."/>
            <person name="Wellborn G.A."/>
            <person name="Rosendale A.J."/>
            <person name="Cridge A.G."/>
            <person name="Munoz-Torres M.C."/>
            <person name="Bain P.A."/>
            <person name="Manny A.R."/>
            <person name="Major K.M."/>
            <person name="Lambert F.N."/>
            <person name="Vulpe C.D."/>
            <person name="Tuck P."/>
            <person name="Blalock B.J."/>
            <person name="Lin Y.Y."/>
            <person name="Smith M.E."/>
            <person name="Ochoa-Acuna H."/>
            <person name="Chen M.M."/>
            <person name="Childers C.P."/>
            <person name="Qu J."/>
            <person name="Dugan S."/>
            <person name="Lee S.L."/>
            <person name="Chao H."/>
            <person name="Dinh H."/>
            <person name="Han Y."/>
            <person name="Doddapaneni H."/>
            <person name="Worley K.C."/>
            <person name="Muzny D.M."/>
            <person name="Gibbs R.A."/>
            <person name="Richards S."/>
        </authorList>
    </citation>
    <scope>NUCLEOTIDE SEQUENCE</scope>
    <source>
        <strain evidence="12">HAZT.00-mixed</strain>
        <tissue evidence="12">Whole organism</tissue>
    </source>
</reference>
<keyword evidence="4" id="KW-0732">Signal</keyword>
<reference evidence="12" key="1">
    <citation type="submission" date="2014-08" db="EMBL/GenBank/DDBJ databases">
        <authorList>
            <person name="Murali S."/>
            <person name="Richards S."/>
            <person name="Bandaranaike D."/>
            <person name="Bellair M."/>
            <person name="Blankenburg K."/>
            <person name="Chao H."/>
            <person name="Dinh H."/>
            <person name="Doddapaneni H."/>
            <person name="Dugan-Rocha S."/>
            <person name="Elkadiri S."/>
            <person name="Gnanaolivu R."/>
            <person name="Hughes D."/>
            <person name="Lee S."/>
            <person name="Li M."/>
            <person name="Ming W."/>
            <person name="Munidasa M."/>
            <person name="Muniz J."/>
            <person name="Nguyen L."/>
            <person name="Osuji N."/>
            <person name="Pu L.-L."/>
            <person name="Puazo M."/>
            <person name="Skinner E."/>
            <person name="Qu C."/>
            <person name="Quiroz J."/>
            <person name="Raj R."/>
            <person name="Weissenberger G."/>
            <person name="Xin Y."/>
            <person name="Zou X."/>
            <person name="Han Y."/>
            <person name="Worley K."/>
            <person name="Muzny D."/>
            <person name="Gibbs R."/>
        </authorList>
    </citation>
    <scope>NUCLEOTIDE SEQUENCE</scope>
    <source>
        <strain evidence="12">HAZT.00-mixed</strain>
        <tissue evidence="12">Whole organism</tissue>
    </source>
</reference>
<keyword evidence="8" id="KW-0325">Glycoprotein</keyword>
<evidence type="ECO:0000256" key="8">
    <source>
        <dbReference type="ARBA" id="ARBA00023180"/>
    </source>
</evidence>
<evidence type="ECO:0000256" key="3">
    <source>
        <dbReference type="ARBA" id="ARBA00022530"/>
    </source>
</evidence>
<dbReference type="GO" id="GO:0009888">
    <property type="term" value="P:tissue development"/>
    <property type="evidence" value="ECO:0007669"/>
    <property type="project" value="TreeGrafter"/>
</dbReference>
<evidence type="ECO:0000256" key="7">
    <source>
        <dbReference type="ARBA" id="ARBA00023157"/>
    </source>
</evidence>
<dbReference type="InterPro" id="IPR056863">
    <property type="entry name" value="LMN_ATRN_NET-like_EGF"/>
</dbReference>
<evidence type="ECO:0000256" key="6">
    <source>
        <dbReference type="ARBA" id="ARBA00022869"/>
    </source>
</evidence>
<evidence type="ECO:0000256" key="1">
    <source>
        <dbReference type="ARBA" id="ARBA00004302"/>
    </source>
</evidence>
<dbReference type="SUPFAM" id="SSF57196">
    <property type="entry name" value="EGF/Laminin"/>
    <property type="match status" value="3"/>
</dbReference>
<comment type="caution">
    <text evidence="10">Lacks conserved residue(s) required for the propagation of feature annotation.</text>
</comment>
<sequence>MECLHYTTGPHCDQCLPGFFGDPTTGDPDACQPCSCPLPVATNHFMPVCSARGMTYGVREKFVCDCPVGYEGLQCERCADGFFGSPLVPGNYCQPCDCSNNVSPVERGVCDSITGQCLKCLGNTAGWRCELCRPNHFGDPL</sequence>
<proteinExistence type="predicted"/>
<evidence type="ECO:0000256" key="5">
    <source>
        <dbReference type="ARBA" id="ARBA00022737"/>
    </source>
</evidence>
<dbReference type="PROSITE" id="PS00022">
    <property type="entry name" value="EGF_1"/>
    <property type="match status" value="1"/>
</dbReference>
<feature type="disulfide bond" evidence="10">
    <location>
        <begin position="120"/>
        <end position="129"/>
    </location>
</feature>
<dbReference type="GO" id="GO:0009887">
    <property type="term" value="P:animal organ morphogenesis"/>
    <property type="evidence" value="ECO:0007669"/>
    <property type="project" value="TreeGrafter"/>
</dbReference>
<comment type="caution">
    <text evidence="12">The sequence shown here is derived from an EMBL/GenBank/DDBJ whole genome shotgun (WGS) entry which is preliminary data.</text>
</comment>
<protein>
    <recommendedName>
        <fullName evidence="11">Laminin EGF-like domain-containing protein</fullName>
    </recommendedName>
</protein>
<evidence type="ECO:0000256" key="4">
    <source>
        <dbReference type="ARBA" id="ARBA00022729"/>
    </source>
</evidence>
<dbReference type="EMBL" id="JQDR03005386">
    <property type="protein sequence ID" value="KAA0201526.1"/>
    <property type="molecule type" value="Genomic_DNA"/>
</dbReference>
<gene>
    <name evidence="12" type="ORF">HAZT_HAZT005417</name>
</gene>
<comment type="subcellular location">
    <subcellularLocation>
        <location evidence="1">Secreted</location>
        <location evidence="1">Extracellular space</location>
        <location evidence="1">Extracellular matrix</location>
        <location evidence="1">Basement membrane</location>
    </subcellularLocation>
</comment>
<dbReference type="Pfam" id="PF00053">
    <property type="entry name" value="EGF_laminin"/>
    <property type="match status" value="2"/>
</dbReference>
<keyword evidence="3" id="KW-0272">Extracellular matrix</keyword>
<evidence type="ECO:0000259" key="11">
    <source>
        <dbReference type="PROSITE" id="PS50027"/>
    </source>
</evidence>